<dbReference type="PROSITE" id="PS51257">
    <property type="entry name" value="PROKAR_LIPOPROTEIN"/>
    <property type="match status" value="1"/>
</dbReference>
<organism evidence="2 3">
    <name type="scientific">Hymenobacter mellowenesis</name>
    <dbReference type="NCBI Taxonomy" id="3063995"/>
    <lineage>
        <taxon>Bacteria</taxon>
        <taxon>Pseudomonadati</taxon>
        <taxon>Bacteroidota</taxon>
        <taxon>Cytophagia</taxon>
        <taxon>Cytophagales</taxon>
        <taxon>Hymenobacteraceae</taxon>
        <taxon>Hymenobacter</taxon>
    </lineage>
</organism>
<feature type="signal peptide" evidence="1">
    <location>
        <begin position="1"/>
        <end position="22"/>
    </location>
</feature>
<dbReference type="RefSeq" id="WP_305012117.1">
    <property type="nucleotide sequence ID" value="NZ_JAUQSX010000006.1"/>
</dbReference>
<proteinExistence type="predicted"/>
<accession>A0ABT9AC76</accession>
<feature type="chain" id="PRO_5046195222" description="Lipoprotein" evidence="1">
    <location>
        <begin position="23"/>
        <end position="402"/>
    </location>
</feature>
<sequence>MKRNKLASFALILLFLSCCTTSQQSSYNGGGTGGAKEEEVEVGKEIWAAYTQVITDNTRQKLELRWLGFDVPGDKRYYTYEEVKSFIDSVDNDEYTRSFSQTMAYARRMASAKEAQSQYDFYFPEKDVFGNVKSTPAEKEALVFYVNASKCYNHNKKDVPAAAGCKEQYTHEVERAVFGVDNDLVSLVLSPHYAKKENKGTILPDVVIKYTNSAFQTVKGVLPDSIKKIVNDTQLVIGNSSLGTHQLWLEVVDKKVYISPFLVRAAFVMACNKYPNIMAEYKDLSEGTSKRLRGNTAEDYRSINQAVLSEMQRNLSFPFGHELAHIYLNKKSTLLDESLCDCNSIYYLKKNKVWFSLDFFNQTLRSAVVSGGNFWGFEEVGDLEARFAQIDKISKQDTVKCK</sequence>
<comment type="caution">
    <text evidence="2">The sequence shown here is derived from an EMBL/GenBank/DDBJ whole genome shotgun (WGS) entry which is preliminary data.</text>
</comment>
<evidence type="ECO:0000313" key="2">
    <source>
        <dbReference type="EMBL" id="MDO7847441.1"/>
    </source>
</evidence>
<name>A0ABT9AC76_9BACT</name>
<keyword evidence="3" id="KW-1185">Reference proteome</keyword>
<evidence type="ECO:0000256" key="1">
    <source>
        <dbReference type="SAM" id="SignalP"/>
    </source>
</evidence>
<evidence type="ECO:0008006" key="4">
    <source>
        <dbReference type="Google" id="ProtNLM"/>
    </source>
</evidence>
<keyword evidence="1" id="KW-0732">Signal</keyword>
<dbReference type="EMBL" id="JAUQSX010000006">
    <property type="protein sequence ID" value="MDO7847441.1"/>
    <property type="molecule type" value="Genomic_DNA"/>
</dbReference>
<protein>
    <recommendedName>
        <fullName evidence="4">Lipoprotein</fullName>
    </recommendedName>
</protein>
<gene>
    <name evidence="2" type="ORF">Q5H92_13810</name>
</gene>
<evidence type="ECO:0000313" key="3">
    <source>
        <dbReference type="Proteomes" id="UP001167796"/>
    </source>
</evidence>
<dbReference type="Proteomes" id="UP001167796">
    <property type="component" value="Unassembled WGS sequence"/>
</dbReference>
<reference evidence="2" key="1">
    <citation type="submission" date="2023-07" db="EMBL/GenBank/DDBJ databases">
        <authorList>
            <person name="Kim M.K."/>
        </authorList>
    </citation>
    <scope>NUCLEOTIDE SEQUENCE</scope>
    <source>
        <strain evidence="2">M29</strain>
    </source>
</reference>